<dbReference type="Gene3D" id="3.40.50.720">
    <property type="entry name" value="NAD(P)-binding Rossmann-like Domain"/>
    <property type="match status" value="1"/>
</dbReference>
<dbReference type="Pfam" id="PF00106">
    <property type="entry name" value="adh_short"/>
    <property type="match status" value="1"/>
</dbReference>
<keyword evidence="2" id="KW-0560">Oxidoreductase</keyword>
<reference evidence="3" key="1">
    <citation type="submission" date="2022-09" db="EMBL/GenBank/DDBJ databases">
        <title>Fusarium specimens isolated from Avocado Roots.</title>
        <authorList>
            <person name="Stajich J."/>
            <person name="Roper C."/>
            <person name="Heimlech-Rivalta G."/>
        </authorList>
    </citation>
    <scope>NUCLEOTIDE SEQUENCE</scope>
    <source>
        <strain evidence="3">CF00136</strain>
    </source>
</reference>
<name>A0A9W8RSD8_9HYPO</name>
<evidence type="ECO:0000256" key="1">
    <source>
        <dbReference type="ARBA" id="ARBA00006484"/>
    </source>
</evidence>
<comment type="similarity">
    <text evidence="1">Belongs to the short-chain dehydrogenases/reductases (SDR) family.</text>
</comment>
<accession>A0A9W8RSD8</accession>
<proteinExistence type="inferred from homology"/>
<comment type="caution">
    <text evidence="3">The sequence shown here is derived from an EMBL/GenBank/DDBJ whole genome shotgun (WGS) entry which is preliminary data.</text>
</comment>
<dbReference type="InterPro" id="IPR036291">
    <property type="entry name" value="NAD(P)-bd_dom_sf"/>
</dbReference>
<dbReference type="GO" id="GO:0016491">
    <property type="term" value="F:oxidoreductase activity"/>
    <property type="evidence" value="ECO:0007669"/>
    <property type="project" value="UniProtKB-KW"/>
</dbReference>
<dbReference type="InterPro" id="IPR002347">
    <property type="entry name" value="SDR_fam"/>
</dbReference>
<evidence type="ECO:0000256" key="2">
    <source>
        <dbReference type="ARBA" id="ARBA00023002"/>
    </source>
</evidence>
<evidence type="ECO:0000313" key="4">
    <source>
        <dbReference type="Proteomes" id="UP001152049"/>
    </source>
</evidence>
<organism evidence="3 4">
    <name type="scientific">Fusarium torreyae</name>
    <dbReference type="NCBI Taxonomy" id="1237075"/>
    <lineage>
        <taxon>Eukaryota</taxon>
        <taxon>Fungi</taxon>
        <taxon>Dikarya</taxon>
        <taxon>Ascomycota</taxon>
        <taxon>Pezizomycotina</taxon>
        <taxon>Sordariomycetes</taxon>
        <taxon>Hypocreomycetidae</taxon>
        <taxon>Hypocreales</taxon>
        <taxon>Nectriaceae</taxon>
        <taxon>Fusarium</taxon>
    </lineage>
</organism>
<dbReference type="AlphaFoldDB" id="A0A9W8RSD8"/>
<keyword evidence="4" id="KW-1185">Reference proteome</keyword>
<dbReference type="SUPFAM" id="SSF51735">
    <property type="entry name" value="NAD(P)-binding Rossmann-fold domains"/>
    <property type="match status" value="1"/>
</dbReference>
<dbReference type="PRINTS" id="PR00081">
    <property type="entry name" value="GDHRDH"/>
</dbReference>
<dbReference type="PANTHER" id="PTHR24320">
    <property type="entry name" value="RETINOL DEHYDROGENASE"/>
    <property type="match status" value="1"/>
</dbReference>
<evidence type="ECO:0000313" key="3">
    <source>
        <dbReference type="EMBL" id="KAJ4251430.1"/>
    </source>
</evidence>
<sequence length="335" mass="36277">MSRYSAAFANPQGPGDARPTALQIVQDEGLLGKLSDKVVLITGGNQGIGLETARALHATGATIFVTARTPAKVKQMIDDIVSGHEAKSASLVHGIELRLDSLASVHAAAESFLAQSKKLNLLILNAGVMATPEGKTEDGFETQFGTNHLGHFLLFQLLKRALLAATTPSFQSRVVSLASMAHRGGGVRFDDFNFEKEAYDPWLAYGQSKTANIYFAAEVERRYGTKGLHATAVHPGVVMTNLGQYIDTSQLEWSDEMKRDMKNPAQGAATTVYAALSKEWEGRGGRYLSNCVEEPPQRPGADSMSAEPGYAPWIYDEKAEGRLWEESNKLVGFEG</sequence>
<dbReference type="PANTHER" id="PTHR24320:SF272">
    <property type="entry name" value="NAD(P)-BINDING ROSSMANN-FOLD SUPERFAMILY PROTEIN"/>
    <property type="match status" value="1"/>
</dbReference>
<gene>
    <name evidence="3" type="ORF">NW762_011413</name>
</gene>
<dbReference type="EMBL" id="JAOQAZ010000028">
    <property type="protein sequence ID" value="KAJ4251430.1"/>
    <property type="molecule type" value="Genomic_DNA"/>
</dbReference>
<dbReference type="Proteomes" id="UP001152049">
    <property type="component" value="Unassembled WGS sequence"/>
</dbReference>
<evidence type="ECO:0008006" key="5">
    <source>
        <dbReference type="Google" id="ProtNLM"/>
    </source>
</evidence>
<protein>
    <recommendedName>
        <fullName evidence="5">Reductase</fullName>
    </recommendedName>
</protein>
<dbReference type="OrthoDB" id="191139at2759"/>